<evidence type="ECO:0000313" key="1">
    <source>
        <dbReference type="EMBL" id="DAD96467.1"/>
    </source>
</evidence>
<evidence type="ECO:0008006" key="2">
    <source>
        <dbReference type="Google" id="ProtNLM"/>
    </source>
</evidence>
<accession>A0A8S5NQZ6</accession>
<proteinExistence type="predicted"/>
<protein>
    <recommendedName>
        <fullName evidence="2">Tail sheath protein</fullName>
    </recommendedName>
</protein>
<organism evidence="1">
    <name type="scientific">Myoviridae sp. ctj3P51</name>
    <dbReference type="NCBI Taxonomy" id="2826687"/>
    <lineage>
        <taxon>Viruses</taxon>
        <taxon>Duplodnaviria</taxon>
        <taxon>Heunggongvirae</taxon>
        <taxon>Uroviricota</taxon>
        <taxon>Caudoviricetes</taxon>
    </lineage>
</organism>
<sequence>MTIQKGDLLFIDRRQYRVLKINGTIATLLSMTSFGSAQPFYTENQTDIYANSVVDNYCNTTFYNSLSENLRGGIVPTTFRQDEWDVAKASDTTPKYQFNLSREVSYTCTNSSFGDSLTRFCYLLSIQDILDYLDATPEMTFANTTITAPNIRTLFFGSDVRIGGWFAIGLRSITKSSGSTAHAYILDYRYTSVSMPTTTSILNREIRPAFQVDLSKIHFIKENQSMIDLRNFVDVKITKAQAQPVLQYDTAIFCSTTGNAAAGYYLMGAPAGGDGTKAKPFNEQILNAVGDKDLITVLTAFSANGGKYIHLLRGLVIKDGGWFDSKNNAIPQEEAIIIVKIYANSPDTKFLPLLDTVSGIQQKIIIGVDLEYTSVDSANLKEGFAVCTTWCAGAAMAAYLTNINLDLADSVKDFNFTAIKGFTPSDEAVSLTDKVTVVAYLAGAYRAIGGEDVIGNSITNIFMKIVLTQTLTNRLLSLLMSKIKLDMSGIASVKTVCANVLKQFVNNGYISTDKAWTEPDLYVDGELVAAENTPLVDGYKIHVSAITQTNIQNHQIPPVYILYGDQVSVRKIVVTGEVF</sequence>
<name>A0A8S5NQZ6_9CAUD</name>
<reference evidence="1" key="1">
    <citation type="journal article" date="2021" name="Proc. Natl. Acad. Sci. U.S.A.">
        <title>A Catalog of Tens of Thousands of Viruses from Human Metagenomes Reveals Hidden Associations with Chronic Diseases.</title>
        <authorList>
            <person name="Tisza M.J."/>
            <person name="Buck C.B."/>
        </authorList>
    </citation>
    <scope>NUCLEOTIDE SEQUENCE</scope>
    <source>
        <strain evidence="1">Ctj3P51</strain>
    </source>
</reference>
<dbReference type="EMBL" id="BK015217">
    <property type="protein sequence ID" value="DAD96467.1"/>
    <property type="molecule type" value="Genomic_DNA"/>
</dbReference>